<dbReference type="GO" id="GO:0017183">
    <property type="term" value="P:protein histidyl modification to diphthamide"/>
    <property type="evidence" value="ECO:0007669"/>
    <property type="project" value="TreeGrafter"/>
</dbReference>
<keyword evidence="1" id="KW-1185">Reference proteome</keyword>
<dbReference type="GO" id="GO:0017178">
    <property type="term" value="F:diphthine-ammonia ligase activity"/>
    <property type="evidence" value="ECO:0007669"/>
    <property type="project" value="TreeGrafter"/>
</dbReference>
<gene>
    <name evidence="2" type="primary">LOC113909209</name>
</gene>
<dbReference type="SUPFAM" id="SSF55298">
    <property type="entry name" value="YjgF-like"/>
    <property type="match status" value="1"/>
</dbReference>
<proteinExistence type="predicted"/>
<evidence type="ECO:0000313" key="1">
    <source>
        <dbReference type="Proteomes" id="UP000515165"/>
    </source>
</evidence>
<dbReference type="Proteomes" id="UP000515165">
    <property type="component" value="Chromosome 6"/>
</dbReference>
<dbReference type="GeneID" id="113909209"/>
<dbReference type="InterPro" id="IPR035959">
    <property type="entry name" value="RutC-like_sf"/>
</dbReference>
<sequence length="279" mass="31543">MEVSRDPSRPSFGFQAQGLDLEVGKVSYLAREIALTPCTRKLVSGRTQAETSMSLNHTLKILEATHGDTGPHHILEAHCYITGSKFIATALDSWPKNIRTHNKLSSIHWATVVVTNVRYGMIFQGSLTRAITDFIQTPEPLFVKKEEHKCHGNANDMGHILVVMVTFHLPREAVIEWHVIAGANEPFRRKHSTLKKIFEGFQDFRRPDNYVSTSKKTLKIAKPHPCVLEDSTKKTAFMTKYQRQCLPQEEKEKRYIENREVATFTHALGGLSSGFEIGS</sequence>
<name>A0A6J2B2F6_ZALCA</name>
<accession>A0A6J2B2F6</accession>
<evidence type="ECO:0000313" key="2">
    <source>
        <dbReference type="RefSeq" id="XP_027426120.1"/>
    </source>
</evidence>
<dbReference type="RefSeq" id="XP_027426120.1">
    <property type="nucleotide sequence ID" value="XM_027570319.1"/>
</dbReference>
<dbReference type="PANTHER" id="PTHR12196">
    <property type="entry name" value="DOMAIN OF UNKNOWN FUNCTION 71 DUF71 -CONTAINING PROTEIN"/>
    <property type="match status" value="1"/>
</dbReference>
<dbReference type="OrthoDB" id="686384at2759"/>
<dbReference type="Gene3D" id="3.30.1330.40">
    <property type="entry name" value="RutC-like"/>
    <property type="match status" value="1"/>
</dbReference>
<reference evidence="2" key="1">
    <citation type="submission" date="2025-08" db="UniProtKB">
        <authorList>
            <consortium name="RefSeq"/>
        </authorList>
    </citation>
    <scope>IDENTIFICATION</scope>
    <source>
        <tissue evidence="2">Blood</tissue>
    </source>
</reference>
<organism evidence="1 2">
    <name type="scientific">Zalophus californianus</name>
    <name type="common">California sealion</name>
    <dbReference type="NCBI Taxonomy" id="9704"/>
    <lineage>
        <taxon>Eukaryota</taxon>
        <taxon>Metazoa</taxon>
        <taxon>Chordata</taxon>
        <taxon>Craniata</taxon>
        <taxon>Vertebrata</taxon>
        <taxon>Euteleostomi</taxon>
        <taxon>Mammalia</taxon>
        <taxon>Eutheria</taxon>
        <taxon>Laurasiatheria</taxon>
        <taxon>Carnivora</taxon>
        <taxon>Caniformia</taxon>
        <taxon>Pinnipedia</taxon>
        <taxon>Otariidae</taxon>
        <taxon>Zalophus</taxon>
    </lineage>
</organism>
<protein>
    <submittedName>
        <fullName evidence="2">Uncharacterized protein LOC113909209</fullName>
    </submittedName>
</protein>
<dbReference type="PANTHER" id="PTHR12196:SF2">
    <property type="entry name" value="DIPHTHINE--AMMONIA LIGASE"/>
    <property type="match status" value="1"/>
</dbReference>
<dbReference type="KEGG" id="zca:113909209"/>
<dbReference type="InterPro" id="IPR030662">
    <property type="entry name" value="DPH6/MJ0570"/>
</dbReference>
<dbReference type="AlphaFoldDB" id="A0A6J2B2F6"/>